<dbReference type="InterPro" id="IPR014710">
    <property type="entry name" value="RmlC-like_jellyroll"/>
</dbReference>
<dbReference type="SMART" id="SM00342">
    <property type="entry name" value="HTH_ARAC"/>
    <property type="match status" value="1"/>
</dbReference>
<dbReference type="InterPro" id="IPR011051">
    <property type="entry name" value="RmlC_Cupin_sf"/>
</dbReference>
<dbReference type="Proteomes" id="UP000184245">
    <property type="component" value="Unassembled WGS sequence"/>
</dbReference>
<dbReference type="PROSITE" id="PS00041">
    <property type="entry name" value="HTH_ARAC_FAMILY_1"/>
    <property type="match status" value="1"/>
</dbReference>
<evidence type="ECO:0000313" key="6">
    <source>
        <dbReference type="Proteomes" id="UP000184245"/>
    </source>
</evidence>
<dbReference type="Pfam" id="PF12833">
    <property type="entry name" value="HTH_18"/>
    <property type="match status" value="1"/>
</dbReference>
<dbReference type="InterPro" id="IPR009057">
    <property type="entry name" value="Homeodomain-like_sf"/>
</dbReference>
<dbReference type="GO" id="GO:0003700">
    <property type="term" value="F:DNA-binding transcription factor activity"/>
    <property type="evidence" value="ECO:0007669"/>
    <property type="project" value="InterPro"/>
</dbReference>
<keyword evidence="1" id="KW-0805">Transcription regulation</keyword>
<dbReference type="SUPFAM" id="SSF46689">
    <property type="entry name" value="Homeodomain-like"/>
    <property type="match status" value="1"/>
</dbReference>
<dbReference type="PANTHER" id="PTHR43280:SF28">
    <property type="entry name" value="HTH-TYPE TRANSCRIPTIONAL ACTIVATOR RHAS"/>
    <property type="match status" value="1"/>
</dbReference>
<keyword evidence="3" id="KW-0804">Transcription</keyword>
<name>A0A1M4ZRM2_9CLOT</name>
<evidence type="ECO:0000256" key="1">
    <source>
        <dbReference type="ARBA" id="ARBA00023015"/>
    </source>
</evidence>
<keyword evidence="6" id="KW-1185">Reference proteome</keyword>
<dbReference type="InterPro" id="IPR018062">
    <property type="entry name" value="HTH_AraC-typ_CS"/>
</dbReference>
<dbReference type="GO" id="GO:0043565">
    <property type="term" value="F:sequence-specific DNA binding"/>
    <property type="evidence" value="ECO:0007669"/>
    <property type="project" value="InterPro"/>
</dbReference>
<evidence type="ECO:0000259" key="4">
    <source>
        <dbReference type="PROSITE" id="PS01124"/>
    </source>
</evidence>
<evidence type="ECO:0000313" key="5">
    <source>
        <dbReference type="EMBL" id="SHF20432.1"/>
    </source>
</evidence>
<dbReference type="AlphaFoldDB" id="A0A1M4ZRM2"/>
<evidence type="ECO:0000256" key="2">
    <source>
        <dbReference type="ARBA" id="ARBA00023125"/>
    </source>
</evidence>
<dbReference type="Pfam" id="PF07883">
    <property type="entry name" value="Cupin_2"/>
    <property type="match status" value="1"/>
</dbReference>
<dbReference type="InterPro" id="IPR020449">
    <property type="entry name" value="Tscrpt_reg_AraC-type_HTH"/>
</dbReference>
<dbReference type="Gene3D" id="1.10.10.60">
    <property type="entry name" value="Homeodomain-like"/>
    <property type="match status" value="2"/>
</dbReference>
<dbReference type="SUPFAM" id="SSF51182">
    <property type="entry name" value="RmlC-like cupins"/>
    <property type="match status" value="1"/>
</dbReference>
<proteinExistence type="predicted"/>
<dbReference type="STRING" id="1122155.SAMN02745158_02871"/>
<keyword evidence="2 5" id="KW-0238">DNA-binding</keyword>
<dbReference type="PROSITE" id="PS01124">
    <property type="entry name" value="HTH_ARAC_FAMILY_2"/>
    <property type="match status" value="1"/>
</dbReference>
<organism evidence="5 6">
    <name type="scientific">Lactonifactor longoviformis DSM 17459</name>
    <dbReference type="NCBI Taxonomy" id="1122155"/>
    <lineage>
        <taxon>Bacteria</taxon>
        <taxon>Bacillati</taxon>
        <taxon>Bacillota</taxon>
        <taxon>Clostridia</taxon>
        <taxon>Eubacteriales</taxon>
        <taxon>Clostridiaceae</taxon>
        <taxon>Lactonifactor</taxon>
    </lineage>
</organism>
<sequence length="311" mass="35257">MQLNYIEINGNLEEVTCHGTPGFPMEVYLDVLDLYPNRSISWHWHKEAELIYVLEGQIELYAGSGSYLIGPGQGGMVPASLLHQIYPYQMMRGSEYCAILADPYLFHGLPGGVVDGNYASALWNARKDFFLLDGSADWHREPLSCIRRMYACDCERPVGYQWELQILLQRTGLALLRNLSSVPERESPVSDLCYQRVKSAMEFIHREYPHKIYLEDIAKAACVSRSECCRDFQKVIRQSPGEYLNAYRIRMGEYQLAHTEKSVLDIALSIGFSSSSHFSHVFTEAMGCTPLKYRKKERQTPGGGCTSNAAL</sequence>
<dbReference type="OrthoDB" id="9778008at2"/>
<dbReference type="EMBL" id="FQVI01000016">
    <property type="protein sequence ID" value="SHF20432.1"/>
    <property type="molecule type" value="Genomic_DNA"/>
</dbReference>
<dbReference type="RefSeq" id="WP_072852949.1">
    <property type="nucleotide sequence ID" value="NZ_FQVI01000016.1"/>
</dbReference>
<dbReference type="InterPro" id="IPR013096">
    <property type="entry name" value="Cupin_2"/>
</dbReference>
<dbReference type="PRINTS" id="PR00032">
    <property type="entry name" value="HTHARAC"/>
</dbReference>
<dbReference type="PANTHER" id="PTHR43280">
    <property type="entry name" value="ARAC-FAMILY TRANSCRIPTIONAL REGULATOR"/>
    <property type="match status" value="1"/>
</dbReference>
<reference evidence="5 6" key="1">
    <citation type="submission" date="2016-11" db="EMBL/GenBank/DDBJ databases">
        <authorList>
            <person name="Jaros S."/>
            <person name="Januszkiewicz K."/>
            <person name="Wedrychowicz H."/>
        </authorList>
    </citation>
    <scope>NUCLEOTIDE SEQUENCE [LARGE SCALE GENOMIC DNA]</scope>
    <source>
        <strain evidence="5 6">DSM 17459</strain>
    </source>
</reference>
<protein>
    <submittedName>
        <fullName evidence="5">AraC-type DNA-binding protein</fullName>
    </submittedName>
</protein>
<accession>A0A1M4ZRM2</accession>
<dbReference type="Gene3D" id="2.60.120.10">
    <property type="entry name" value="Jelly Rolls"/>
    <property type="match status" value="1"/>
</dbReference>
<gene>
    <name evidence="5" type="ORF">SAMN02745158_02871</name>
</gene>
<feature type="domain" description="HTH araC/xylS-type" evidence="4">
    <location>
        <begin position="198"/>
        <end position="296"/>
    </location>
</feature>
<dbReference type="InterPro" id="IPR018060">
    <property type="entry name" value="HTH_AraC"/>
</dbReference>
<evidence type="ECO:0000256" key="3">
    <source>
        <dbReference type="ARBA" id="ARBA00023163"/>
    </source>
</evidence>